<proteinExistence type="predicted"/>
<dbReference type="EMBL" id="CP111018">
    <property type="protein sequence ID" value="WAR10378.1"/>
    <property type="molecule type" value="Genomic_DNA"/>
</dbReference>
<gene>
    <name evidence="1" type="ORF">MAR_035454</name>
</gene>
<name>A0ABY7EK54_MYAAR</name>
<evidence type="ECO:0000313" key="1">
    <source>
        <dbReference type="EMBL" id="WAR10378.1"/>
    </source>
</evidence>
<reference evidence="1" key="1">
    <citation type="submission" date="2022-11" db="EMBL/GenBank/DDBJ databases">
        <title>Centuries of genome instability and evolution in soft-shell clam transmissible cancer (bioRxiv).</title>
        <authorList>
            <person name="Hart S.F.M."/>
            <person name="Yonemitsu M.A."/>
            <person name="Giersch R.M."/>
            <person name="Beal B.F."/>
            <person name="Arriagada G."/>
            <person name="Davis B.W."/>
            <person name="Ostrander E.A."/>
            <person name="Goff S.P."/>
            <person name="Metzger M.J."/>
        </authorList>
    </citation>
    <scope>NUCLEOTIDE SEQUENCE</scope>
    <source>
        <strain evidence="1">MELC-2E11</strain>
        <tissue evidence="1">Siphon/mantle</tissue>
    </source>
</reference>
<dbReference type="Proteomes" id="UP001164746">
    <property type="component" value="Chromosome 7"/>
</dbReference>
<accession>A0ABY7EK54</accession>
<organism evidence="1 2">
    <name type="scientific">Mya arenaria</name>
    <name type="common">Soft-shell clam</name>
    <dbReference type="NCBI Taxonomy" id="6604"/>
    <lineage>
        <taxon>Eukaryota</taxon>
        <taxon>Metazoa</taxon>
        <taxon>Spiralia</taxon>
        <taxon>Lophotrochozoa</taxon>
        <taxon>Mollusca</taxon>
        <taxon>Bivalvia</taxon>
        <taxon>Autobranchia</taxon>
        <taxon>Heteroconchia</taxon>
        <taxon>Euheterodonta</taxon>
        <taxon>Imparidentia</taxon>
        <taxon>Neoheterodontei</taxon>
        <taxon>Myida</taxon>
        <taxon>Myoidea</taxon>
        <taxon>Myidae</taxon>
        <taxon>Mya</taxon>
    </lineage>
</organism>
<sequence length="114" mass="12421">MNSALKAPVEQLSSVDEEIFNEPPVLERSVPLSIYGAETMVDYLSESGQNQAGDFSLNISGLTSAETSVLHSTITELSDADAARVTFNLGTNFGMERNKRNLPPLYKVRPTNTN</sequence>
<protein>
    <submittedName>
        <fullName evidence="1">Uncharacterized protein</fullName>
    </submittedName>
</protein>
<evidence type="ECO:0000313" key="2">
    <source>
        <dbReference type="Proteomes" id="UP001164746"/>
    </source>
</evidence>
<keyword evidence="2" id="KW-1185">Reference proteome</keyword>